<sequence>MGMVLWCKSCKRSFDLEDAPEGRCPICDGTTREMGRMRAAVRGILAQEMTASDIQTKHRQLIKLIWTQNRMGERYFQAIQPSVSYSQFERQVTELICRGAEEGWIRVIIPPAPTSDDNYRLEFVSEERFVEELDKLYPDD</sequence>
<reference evidence="1 2" key="1">
    <citation type="journal article" date="2012" name="ISME J.">
        <title>Nitrification expanded: discovery, physiology and genomics of a nitrite-oxidizing bacterium from the phylum Chloroflexi.</title>
        <authorList>
            <person name="Sorokin D.Y."/>
            <person name="Lucker S."/>
            <person name="Vejmelkova D."/>
            <person name="Kostrikina N.A."/>
            <person name="Kleerebezem R."/>
            <person name="Rijpstra W.I."/>
            <person name="Damste J.S."/>
            <person name="Le Paslier D."/>
            <person name="Muyzer G."/>
            <person name="Wagner M."/>
            <person name="van Loosdrecht M.C."/>
            <person name="Daims H."/>
        </authorList>
    </citation>
    <scope>NUCLEOTIDE SEQUENCE [LARGE SCALE GENOMIC DNA]</scope>
    <source>
        <strain evidence="2">none</strain>
    </source>
</reference>
<evidence type="ECO:0000313" key="1">
    <source>
        <dbReference type="EMBL" id="CCF84655.1"/>
    </source>
</evidence>
<gene>
    <name evidence="1" type="ORF">NITHO_370028</name>
</gene>
<proteinExistence type="predicted"/>
<dbReference type="Proteomes" id="UP000004221">
    <property type="component" value="Unassembled WGS sequence"/>
</dbReference>
<protein>
    <submittedName>
        <fullName evidence="1">Uncharacterized protein</fullName>
    </submittedName>
</protein>
<dbReference type="RefSeq" id="WP_008478965.1">
    <property type="nucleotide sequence ID" value="NZ_CAGS01000301.1"/>
</dbReference>
<organism evidence="1 2">
    <name type="scientific">Nitrolancea hollandica Lb</name>
    <dbReference type="NCBI Taxonomy" id="1129897"/>
    <lineage>
        <taxon>Bacteria</taxon>
        <taxon>Pseudomonadati</taxon>
        <taxon>Thermomicrobiota</taxon>
        <taxon>Thermomicrobia</taxon>
        <taxon>Sphaerobacterales</taxon>
        <taxon>Sphaerobacterineae</taxon>
        <taxon>Sphaerobacteraceae</taxon>
        <taxon>Nitrolancea</taxon>
    </lineage>
</organism>
<accession>I4EIZ3</accession>
<dbReference type="EMBL" id="CAGS01000301">
    <property type="protein sequence ID" value="CCF84655.1"/>
    <property type="molecule type" value="Genomic_DNA"/>
</dbReference>
<name>I4EIZ3_9BACT</name>
<evidence type="ECO:0000313" key="2">
    <source>
        <dbReference type="Proteomes" id="UP000004221"/>
    </source>
</evidence>
<dbReference type="OrthoDB" id="9815027at2"/>
<keyword evidence="2" id="KW-1185">Reference proteome</keyword>
<comment type="caution">
    <text evidence="1">The sequence shown here is derived from an EMBL/GenBank/DDBJ whole genome shotgun (WGS) entry which is preliminary data.</text>
</comment>
<dbReference type="AlphaFoldDB" id="I4EIZ3"/>